<accession>A0ABD3PXI5</accession>
<name>A0ABD3PXI5_9STRA</name>
<gene>
    <name evidence="4" type="ORF">ACHAW5_005822</name>
</gene>
<evidence type="ECO:0000313" key="4">
    <source>
        <dbReference type="EMBL" id="KAL3792717.1"/>
    </source>
</evidence>
<comment type="caution">
    <text evidence="4">The sequence shown here is derived from an EMBL/GenBank/DDBJ whole genome shotgun (WGS) entry which is preliminary data.</text>
</comment>
<dbReference type="PANTHER" id="PTHR13527:SF0">
    <property type="entry name" value="SAYSVFN DOMAIN-CONTAINING PROTEIN 1"/>
    <property type="match status" value="1"/>
</dbReference>
<dbReference type="PANTHER" id="PTHR13527">
    <property type="entry name" value="SAYSVFN DOMAIN-CONTAINING PROTEIN 1"/>
    <property type="match status" value="1"/>
</dbReference>
<keyword evidence="5" id="KW-1185">Reference proteome</keyword>
<dbReference type="EMBL" id="JALLAZ020000542">
    <property type="protein sequence ID" value="KAL3792717.1"/>
    <property type="molecule type" value="Genomic_DNA"/>
</dbReference>
<keyword evidence="2" id="KW-0812">Transmembrane</keyword>
<dbReference type="InterPro" id="IPR019387">
    <property type="entry name" value="SAYSvFN_dom"/>
</dbReference>
<dbReference type="InterPro" id="IPR039159">
    <property type="entry name" value="SAYSD1"/>
</dbReference>
<reference evidence="4 5" key="1">
    <citation type="submission" date="2024-10" db="EMBL/GenBank/DDBJ databases">
        <title>Updated reference genomes for cyclostephanoid diatoms.</title>
        <authorList>
            <person name="Roberts W.R."/>
            <person name="Alverson A.J."/>
        </authorList>
    </citation>
    <scope>NUCLEOTIDE SEQUENCE [LARGE SCALE GENOMIC DNA]</scope>
    <source>
        <strain evidence="4 5">AJA276-08</strain>
    </source>
</reference>
<evidence type="ECO:0000256" key="1">
    <source>
        <dbReference type="SAM" id="MobiDB-lite"/>
    </source>
</evidence>
<evidence type="ECO:0000313" key="5">
    <source>
        <dbReference type="Proteomes" id="UP001530315"/>
    </source>
</evidence>
<proteinExistence type="predicted"/>
<keyword evidence="2" id="KW-0472">Membrane</keyword>
<evidence type="ECO:0000256" key="2">
    <source>
        <dbReference type="SAM" id="Phobius"/>
    </source>
</evidence>
<keyword evidence="2" id="KW-1133">Transmembrane helix</keyword>
<feature type="transmembrane region" description="Helical" evidence="2">
    <location>
        <begin position="165"/>
        <end position="184"/>
    </location>
</feature>
<evidence type="ECO:0000259" key="3">
    <source>
        <dbReference type="Pfam" id="PF10260"/>
    </source>
</evidence>
<dbReference type="Pfam" id="PF10260">
    <property type="entry name" value="SAYSvFN"/>
    <property type="match status" value="1"/>
</dbReference>
<organism evidence="4 5">
    <name type="scientific">Stephanodiscus triporus</name>
    <dbReference type="NCBI Taxonomy" id="2934178"/>
    <lineage>
        <taxon>Eukaryota</taxon>
        <taxon>Sar</taxon>
        <taxon>Stramenopiles</taxon>
        <taxon>Ochrophyta</taxon>
        <taxon>Bacillariophyta</taxon>
        <taxon>Coscinodiscophyceae</taxon>
        <taxon>Thalassiosirophycidae</taxon>
        <taxon>Stephanodiscales</taxon>
        <taxon>Stephanodiscaceae</taxon>
        <taxon>Stephanodiscus</taxon>
    </lineage>
</organism>
<feature type="region of interest" description="Disordered" evidence="1">
    <location>
        <begin position="34"/>
        <end position="56"/>
    </location>
</feature>
<dbReference type="AlphaFoldDB" id="A0ABD3PXI5"/>
<protein>
    <recommendedName>
        <fullName evidence="3">SAYSvFN domain-containing protein</fullName>
    </recommendedName>
</protein>
<feature type="domain" description="SAYSvFN" evidence="3">
    <location>
        <begin position="158"/>
        <end position="219"/>
    </location>
</feature>
<dbReference type="Proteomes" id="UP001530315">
    <property type="component" value="Unassembled WGS sequence"/>
</dbReference>
<sequence>MPPPPPNFLPANRRRRLDPSRRLRSRELWNEVRFHASSSSSSSSSSDDDHGRRAARSRTAMAHTLLRALAYEFQPFRILPFVDRVSSFVRDHYNYYYDDGEAGLRKLVSSSSIRVVSAIRIVANRATVLSSSTVRRVDRSIVVRSIATLATLYVYRRALLYLHDLLAIGPLVVITTLLILLYTIGLGENTGAAGGVPSAYSVFNRGMKRLLGTVDGEALAHLEVRREMQRQRRAAAAMGFGAGDIIPAFDDDDGNLEARMALLE</sequence>